<evidence type="ECO:0000313" key="6">
    <source>
        <dbReference type="EMBL" id="KHS56908.1"/>
    </source>
</evidence>
<dbReference type="STRING" id="1577792.QX51_11125"/>
<evidence type="ECO:0000256" key="1">
    <source>
        <dbReference type="ARBA" id="ARBA00022491"/>
    </source>
</evidence>
<evidence type="ECO:0000256" key="3">
    <source>
        <dbReference type="ARBA" id="ARBA00023125"/>
    </source>
</evidence>
<dbReference type="InterPro" id="IPR011256">
    <property type="entry name" value="Reg_factor_effector_dom_sf"/>
</dbReference>
<evidence type="ECO:0000256" key="4">
    <source>
        <dbReference type="ARBA" id="ARBA00023163"/>
    </source>
</evidence>
<gene>
    <name evidence="6" type="ORF">QX51_11125</name>
</gene>
<dbReference type="PROSITE" id="PS50937">
    <property type="entry name" value="HTH_MERR_2"/>
    <property type="match status" value="1"/>
</dbReference>
<dbReference type="RefSeq" id="WP_039679983.1">
    <property type="nucleotide sequence ID" value="NZ_JAWGXO010000019.1"/>
</dbReference>
<dbReference type="GO" id="GO:0003700">
    <property type="term" value="F:DNA-binding transcription factor activity"/>
    <property type="evidence" value="ECO:0007669"/>
    <property type="project" value="InterPro"/>
</dbReference>
<reference evidence="6 7" key="1">
    <citation type="submission" date="2014-12" db="EMBL/GenBank/DDBJ databases">
        <title>Draft genome sequence of Terrisporobacter sp. 08-306576, isolated from the blood culture of a bacteremia patient.</title>
        <authorList>
            <person name="Lund L.C."/>
            <person name="Sydenham T.V."/>
            <person name="Hogh S.V."/>
            <person name="Skov M.N."/>
            <person name="Kemp M."/>
            <person name="Justesen U.S."/>
        </authorList>
    </citation>
    <scope>NUCLEOTIDE SEQUENCE [LARGE SCALE GENOMIC DNA]</scope>
    <source>
        <strain evidence="6 7">08-306576</strain>
    </source>
</reference>
<dbReference type="InterPro" id="IPR009061">
    <property type="entry name" value="DNA-bd_dom_put_sf"/>
</dbReference>
<dbReference type="Gene3D" id="1.10.1660.10">
    <property type="match status" value="1"/>
</dbReference>
<dbReference type="InterPro" id="IPR000551">
    <property type="entry name" value="MerR-type_HTH_dom"/>
</dbReference>
<dbReference type="CDD" id="cd01107">
    <property type="entry name" value="HTH_BmrR"/>
    <property type="match status" value="1"/>
</dbReference>
<evidence type="ECO:0000259" key="5">
    <source>
        <dbReference type="PROSITE" id="PS50937"/>
    </source>
</evidence>
<dbReference type="Proteomes" id="UP000031189">
    <property type="component" value="Unassembled WGS sequence"/>
</dbReference>
<protein>
    <submittedName>
        <fullName evidence="6">MerR family transcriptional regulator</fullName>
    </submittedName>
</protein>
<dbReference type="InterPro" id="IPR047057">
    <property type="entry name" value="MerR_fam"/>
</dbReference>
<keyword evidence="3" id="KW-0238">DNA-binding</keyword>
<keyword evidence="4" id="KW-0804">Transcription</keyword>
<dbReference type="PANTHER" id="PTHR30204">
    <property type="entry name" value="REDOX-CYCLING DRUG-SENSING TRANSCRIPTIONAL ACTIVATOR SOXR"/>
    <property type="match status" value="1"/>
</dbReference>
<dbReference type="SMART" id="SM00422">
    <property type="entry name" value="HTH_MERR"/>
    <property type="match status" value="1"/>
</dbReference>
<name>A0A0B3VVP1_9FIRM</name>
<dbReference type="SUPFAM" id="SSF46955">
    <property type="entry name" value="Putative DNA-binding domain"/>
    <property type="match status" value="1"/>
</dbReference>
<evidence type="ECO:0000256" key="2">
    <source>
        <dbReference type="ARBA" id="ARBA00023015"/>
    </source>
</evidence>
<keyword evidence="7" id="KW-1185">Reference proteome</keyword>
<feature type="domain" description="HTH merR-type" evidence="5">
    <location>
        <begin position="4"/>
        <end position="74"/>
    </location>
</feature>
<evidence type="ECO:0000313" key="7">
    <source>
        <dbReference type="Proteomes" id="UP000031189"/>
    </source>
</evidence>
<keyword evidence="1" id="KW-0678">Repressor</keyword>
<dbReference type="SUPFAM" id="SSF55136">
    <property type="entry name" value="Probable bacterial effector-binding domain"/>
    <property type="match status" value="1"/>
</dbReference>
<dbReference type="Gene3D" id="3.20.80.10">
    <property type="entry name" value="Regulatory factor, effector binding domain"/>
    <property type="match status" value="1"/>
</dbReference>
<dbReference type="AlphaFoldDB" id="A0A0B3VVP1"/>
<dbReference type="OrthoDB" id="9773308at2"/>
<organism evidence="6 7">
    <name type="scientific">Terrisporobacter othiniensis</name>
    <dbReference type="NCBI Taxonomy" id="1577792"/>
    <lineage>
        <taxon>Bacteria</taxon>
        <taxon>Bacillati</taxon>
        <taxon>Bacillota</taxon>
        <taxon>Clostridia</taxon>
        <taxon>Peptostreptococcales</taxon>
        <taxon>Peptostreptococcaceae</taxon>
        <taxon>Terrisporobacter</taxon>
    </lineage>
</organism>
<dbReference type="PANTHER" id="PTHR30204:SF69">
    <property type="entry name" value="MERR-FAMILY TRANSCRIPTIONAL REGULATOR"/>
    <property type="match status" value="1"/>
</dbReference>
<keyword evidence="2" id="KW-0805">Transcription regulation</keyword>
<accession>A0A0B3VVP1</accession>
<dbReference type="GO" id="GO:0003677">
    <property type="term" value="F:DNA binding"/>
    <property type="evidence" value="ECO:0007669"/>
    <property type="project" value="UniProtKB-KW"/>
</dbReference>
<comment type="caution">
    <text evidence="6">The sequence shown here is derived from an EMBL/GenBank/DDBJ whole genome shotgun (WGS) entry which is preliminary data.</text>
</comment>
<sequence>MEKLFSIGEVSKIKEITIKALRYYHKMGILIPKYIDETTGYRYYSIDQFVYIDIIKGCRSLETSIKELQEIFRECNTDKLLEFLEIKRCEAKEKINKMNQVIEKIDMLKESINSSKEILHENEISISFFKPRYIIVLPCKEAGSLKELLYYSDLEKLVLEKNIKISVQRGIIYNINSSGDTEVKYVFNGIEENKNIKVDESIKVLPEGNYLTIVYNRENEKECIKKISNYIRENNIKVDSIIEFDLFNDIFDTKTYSTQIQIFLG</sequence>
<dbReference type="Pfam" id="PF00376">
    <property type="entry name" value="MerR"/>
    <property type="match status" value="1"/>
</dbReference>
<dbReference type="EMBL" id="JWHR01000099">
    <property type="protein sequence ID" value="KHS56908.1"/>
    <property type="molecule type" value="Genomic_DNA"/>
</dbReference>
<proteinExistence type="predicted"/>